<comment type="caution">
    <text evidence="2">The sequence shown here is derived from an EMBL/GenBank/DDBJ whole genome shotgun (WGS) entry which is preliminary data.</text>
</comment>
<evidence type="ECO:0000313" key="3">
    <source>
        <dbReference type="Proteomes" id="UP000276133"/>
    </source>
</evidence>
<gene>
    <name evidence="2" type="ORF">BpHYR1_038927</name>
</gene>
<proteinExistence type="predicted"/>
<organism evidence="2 3">
    <name type="scientific">Brachionus plicatilis</name>
    <name type="common">Marine rotifer</name>
    <name type="synonym">Brachionus muelleri</name>
    <dbReference type="NCBI Taxonomy" id="10195"/>
    <lineage>
        <taxon>Eukaryota</taxon>
        <taxon>Metazoa</taxon>
        <taxon>Spiralia</taxon>
        <taxon>Gnathifera</taxon>
        <taxon>Rotifera</taxon>
        <taxon>Eurotatoria</taxon>
        <taxon>Monogononta</taxon>
        <taxon>Pseudotrocha</taxon>
        <taxon>Ploima</taxon>
        <taxon>Brachionidae</taxon>
        <taxon>Brachionus</taxon>
    </lineage>
</organism>
<dbReference type="AlphaFoldDB" id="A0A3M7S023"/>
<accession>A0A3M7S023</accession>
<evidence type="ECO:0000313" key="2">
    <source>
        <dbReference type="EMBL" id="RNA29144.1"/>
    </source>
</evidence>
<protein>
    <submittedName>
        <fullName evidence="2">Uncharacterized protein</fullName>
    </submittedName>
</protein>
<name>A0A3M7S023_BRAPC</name>
<feature type="signal peptide" evidence="1">
    <location>
        <begin position="1"/>
        <end position="18"/>
    </location>
</feature>
<keyword evidence="3" id="KW-1185">Reference proteome</keyword>
<sequence>MSIFSILLFFLVLGLVSFNCLENKTNRLGDHGFEATWKYLQFEAVRVHQTLEDSDLLSKLGLISHNGLLTAN</sequence>
<dbReference type="Proteomes" id="UP000276133">
    <property type="component" value="Unassembled WGS sequence"/>
</dbReference>
<evidence type="ECO:0000256" key="1">
    <source>
        <dbReference type="SAM" id="SignalP"/>
    </source>
</evidence>
<reference evidence="2 3" key="1">
    <citation type="journal article" date="2018" name="Sci. Rep.">
        <title>Genomic signatures of local adaptation to the degree of environmental predictability in rotifers.</title>
        <authorList>
            <person name="Franch-Gras L."/>
            <person name="Hahn C."/>
            <person name="Garcia-Roger E.M."/>
            <person name="Carmona M.J."/>
            <person name="Serra M."/>
            <person name="Gomez A."/>
        </authorList>
    </citation>
    <scope>NUCLEOTIDE SEQUENCE [LARGE SCALE GENOMIC DNA]</scope>
    <source>
        <strain evidence="2">HYR1</strain>
    </source>
</reference>
<keyword evidence="1" id="KW-0732">Signal</keyword>
<dbReference type="EMBL" id="REGN01002275">
    <property type="protein sequence ID" value="RNA29144.1"/>
    <property type="molecule type" value="Genomic_DNA"/>
</dbReference>
<feature type="chain" id="PRO_5018049304" evidence="1">
    <location>
        <begin position="19"/>
        <end position="72"/>
    </location>
</feature>